<evidence type="ECO:0000313" key="4">
    <source>
        <dbReference type="Proteomes" id="UP000286134"/>
    </source>
</evidence>
<feature type="domain" description="Inositol polyphosphate-related phosphatase" evidence="2">
    <location>
        <begin position="88"/>
        <end position="478"/>
    </location>
</feature>
<accession>A0A420I5X5</accession>
<dbReference type="InterPro" id="IPR048869">
    <property type="entry name" value="OCRL-1_2_ASH"/>
</dbReference>
<dbReference type="InterPro" id="IPR000300">
    <property type="entry name" value="IPPc"/>
</dbReference>
<evidence type="ECO:0000313" key="3">
    <source>
        <dbReference type="EMBL" id="RKF65051.1"/>
    </source>
</evidence>
<sequence length="1028" mass="116372">MTDHASTTETQETSAISNSQSLSKAVHERYAEFTRPQKLKLKVGSWNTAARIGTENDLAAWFVRGDGHSNHITKFDKEKSKVMEEVEAEAEVVEATAQVDEDKDIEVSSDDYRHSTFEDTKEVGIYVLGLQEVTSLSTAREYIGRIYTDPEPISRWRKALVEALPPGYVQIMEQQLTGLLLFIYASPSIAPKINSVSTVSIGTGMIGYLGNKGAIVTRIVLADTTIITFVNSHLASGAEPQQLERRFWDIEQILQRTKFEPISSTGYFKNNQDRIGDEDFIFWFGDLNFRLDGLPGDEVRRLLMIMGNEKCKDGPKPWDITDDDIKEDETFVIHSDSDDENYDGTENKYEPKVEEINIENTLSSDTQDLDNYLSDPSQDPASLQSTLNCLLPHDQLKRAQASLRILHDGWKEGPINFLPTYKYDIGAELTFDSSEKKRAPSWCDRILYRTRRDKDQYEEKRKKIIASLLEKEKDSEIKEKNNVNNHEDLLYNYNPDKDVDNPCEEYNESDPNQVTHEEKIDLDIYTSSQKVSSSDHKPIYATFTLTYDIILHESKAKIQQEVVRDLDRAENESRPEVTIIIDHSSDELYIEPLEGATDAVDFGKVAFNQKIIRSLTIANTSRALATVCFLDRKDNVGKNYSDSSRWLSVYFSDLGNTSNGSVGKLTNVTMEPGETINATLEVMVVDIELVQSLNKNVLQLEDILVLRVSDGPDHFIPIRGTWLQTCLGRSINELLQIPDGGVRYLPPPKDNEVPLSPYHDSKFSAPRELYRLTGAVQSLIERVMADSNILENASLPKDAPGWPFDSKHWVFKDSPERDNYLHLVIQALDTSHNPTEVFNPEILAIEKLEIISEALLLFLSYLSDGIVTQNLWLSLEQAFADRGTLSEDLKSWTLDILSAEPNHSISFVFLTSMLAQVIAELASVSSNSNGSNNTNKLYSRKLSSVTTINLVLRKSMSWKVKSTPQETPLSSPPLSFPDSSTARRELIIKAMTKIFVPLIFRDVENIKDRQKRIIEEKRISILQSFLTL</sequence>
<dbReference type="STRING" id="212602.A0A420I5X5"/>
<comment type="caution">
    <text evidence="3">The sequence shown here is derived from an EMBL/GenBank/DDBJ whole genome shotgun (WGS) entry which is preliminary data.</text>
</comment>
<dbReference type="Pfam" id="PF21310">
    <property type="entry name" value="OCRL-like_ASH"/>
    <property type="match status" value="1"/>
</dbReference>
<dbReference type="Pfam" id="PF22669">
    <property type="entry name" value="Exo_endo_phos2"/>
    <property type="match status" value="2"/>
</dbReference>
<dbReference type="GO" id="GO:0046856">
    <property type="term" value="P:phosphatidylinositol dephosphorylation"/>
    <property type="evidence" value="ECO:0007669"/>
    <property type="project" value="InterPro"/>
</dbReference>
<proteinExistence type="predicted"/>
<dbReference type="EMBL" id="MCFK01001362">
    <property type="protein sequence ID" value="RKF65051.1"/>
    <property type="molecule type" value="Genomic_DNA"/>
</dbReference>
<evidence type="ECO:0000259" key="2">
    <source>
        <dbReference type="SMART" id="SM00128"/>
    </source>
</evidence>
<dbReference type="InterPro" id="IPR046985">
    <property type="entry name" value="IP5"/>
</dbReference>
<dbReference type="AlphaFoldDB" id="A0A420I5X5"/>
<organism evidence="3 4">
    <name type="scientific">Erysiphe neolycopersici</name>
    <dbReference type="NCBI Taxonomy" id="212602"/>
    <lineage>
        <taxon>Eukaryota</taxon>
        <taxon>Fungi</taxon>
        <taxon>Dikarya</taxon>
        <taxon>Ascomycota</taxon>
        <taxon>Pezizomycotina</taxon>
        <taxon>Leotiomycetes</taxon>
        <taxon>Erysiphales</taxon>
        <taxon>Erysiphaceae</taxon>
        <taxon>Erysiphe</taxon>
    </lineage>
</organism>
<name>A0A420I5X5_9PEZI</name>
<dbReference type="Proteomes" id="UP000286134">
    <property type="component" value="Unassembled WGS sequence"/>
</dbReference>
<keyword evidence="4" id="KW-1185">Reference proteome</keyword>
<dbReference type="SUPFAM" id="SSF56219">
    <property type="entry name" value="DNase I-like"/>
    <property type="match status" value="1"/>
</dbReference>
<gene>
    <name evidence="3" type="ORF">OnM2_013020</name>
</gene>
<dbReference type="PANTHER" id="PTHR11200">
    <property type="entry name" value="INOSITOL 5-PHOSPHATASE"/>
    <property type="match status" value="1"/>
</dbReference>
<dbReference type="PANTHER" id="PTHR11200:SF300">
    <property type="entry name" value="TYPE II INOSITOL 1,4,5-TRISPHOSPHATE 5-PHOSPHATASE"/>
    <property type="match status" value="1"/>
</dbReference>
<evidence type="ECO:0000256" key="1">
    <source>
        <dbReference type="SAM" id="MobiDB-lite"/>
    </source>
</evidence>
<dbReference type="InterPro" id="IPR036691">
    <property type="entry name" value="Endo/exonu/phosph_ase_sf"/>
</dbReference>
<dbReference type="OrthoDB" id="7862313at2759"/>
<reference evidence="3 4" key="1">
    <citation type="journal article" date="2018" name="BMC Genomics">
        <title>Comparative genome analyses reveal sequence features reflecting distinct modes of host-adaptation between dicot and monocot powdery mildew.</title>
        <authorList>
            <person name="Wu Y."/>
            <person name="Ma X."/>
            <person name="Pan Z."/>
            <person name="Kale S.D."/>
            <person name="Song Y."/>
            <person name="King H."/>
            <person name="Zhang Q."/>
            <person name="Presley C."/>
            <person name="Deng X."/>
            <person name="Wei C.I."/>
            <person name="Xiao S."/>
        </authorList>
    </citation>
    <scope>NUCLEOTIDE SEQUENCE [LARGE SCALE GENOMIC DNA]</scope>
    <source>
        <strain evidence="3">UMSG2</strain>
    </source>
</reference>
<dbReference type="SMART" id="SM00128">
    <property type="entry name" value="IPPc"/>
    <property type="match status" value="1"/>
</dbReference>
<dbReference type="Gene3D" id="3.60.10.10">
    <property type="entry name" value="Endonuclease/exonuclease/phosphatase"/>
    <property type="match status" value="1"/>
</dbReference>
<dbReference type="InterPro" id="IPR013783">
    <property type="entry name" value="Ig-like_fold"/>
</dbReference>
<protein>
    <submittedName>
        <fullName evidence="3">Putative phosphatase family protein</fullName>
    </submittedName>
</protein>
<feature type="region of interest" description="Disordered" evidence="1">
    <location>
        <begin position="1"/>
        <end position="21"/>
    </location>
</feature>
<dbReference type="GO" id="GO:0004439">
    <property type="term" value="F:phosphatidylinositol-4,5-bisphosphate 5-phosphatase activity"/>
    <property type="evidence" value="ECO:0007669"/>
    <property type="project" value="TreeGrafter"/>
</dbReference>
<dbReference type="Gene3D" id="2.60.40.10">
    <property type="entry name" value="Immunoglobulins"/>
    <property type="match status" value="1"/>
</dbReference>